<organism evidence="3 5">
    <name type="scientific">Latilactobacillus sakei</name>
    <name type="common">Lactobacillus sakei</name>
    <dbReference type="NCBI Taxonomy" id="1599"/>
    <lineage>
        <taxon>Bacteria</taxon>
        <taxon>Bacillati</taxon>
        <taxon>Bacillota</taxon>
        <taxon>Bacilli</taxon>
        <taxon>Lactobacillales</taxon>
        <taxon>Lactobacillaceae</taxon>
        <taxon>Latilactobacillus</taxon>
    </lineage>
</organism>
<dbReference type="GeneID" id="57132313"/>
<evidence type="ECO:0000259" key="1">
    <source>
        <dbReference type="Pfam" id="PF01695"/>
    </source>
</evidence>
<dbReference type="PANTHER" id="PTHR30050">
    <property type="entry name" value="CHROMOSOMAL REPLICATION INITIATOR PROTEIN DNAA"/>
    <property type="match status" value="1"/>
</dbReference>
<dbReference type="Proteomes" id="UP001179858">
    <property type="component" value="Chromosome"/>
</dbReference>
<dbReference type="EMBL" id="OKRC01000002">
    <property type="protein sequence ID" value="SPE19508.1"/>
    <property type="molecule type" value="Genomic_DNA"/>
</dbReference>
<dbReference type="InterPro" id="IPR027417">
    <property type="entry name" value="P-loop_NTPase"/>
</dbReference>
<feature type="domain" description="Primosomal DnaI N-terminal" evidence="2">
    <location>
        <begin position="1"/>
        <end position="93"/>
    </location>
</feature>
<dbReference type="Pfam" id="PF01695">
    <property type="entry name" value="IstB_IS21"/>
    <property type="match status" value="1"/>
</dbReference>
<reference evidence="4" key="2">
    <citation type="submission" date="2023-04" db="EMBL/GenBank/DDBJ databases">
        <title>Novel strain of Lactilactobacillus sakei and use thereof.</title>
        <authorList>
            <person name="Kim S.Y."/>
        </authorList>
    </citation>
    <scope>NUCLEOTIDE SEQUENCE</scope>
    <source>
        <strain evidence="4">HUP1</strain>
    </source>
</reference>
<accession>A0A094Y068</accession>
<gene>
    <name evidence="3" type="primary">dnaI</name>
    <name evidence="3" type="ORF">LAS9267_00472</name>
    <name evidence="4" type="ORF">QBD03_08005</name>
</gene>
<dbReference type="InterPro" id="IPR002611">
    <property type="entry name" value="IstB_ATP-bd"/>
</dbReference>
<evidence type="ECO:0000313" key="5">
    <source>
        <dbReference type="Proteomes" id="UP000239650"/>
    </source>
</evidence>
<proteinExistence type="predicted"/>
<feature type="domain" description="IstB-like ATP-binding" evidence="1">
    <location>
        <begin position="107"/>
        <end position="307"/>
    </location>
</feature>
<dbReference type="CDD" id="cd00009">
    <property type="entry name" value="AAA"/>
    <property type="match status" value="1"/>
</dbReference>
<evidence type="ECO:0000313" key="4">
    <source>
        <dbReference type="EMBL" id="WGI18690.1"/>
    </source>
</evidence>
<dbReference type="EMBL" id="CP122959">
    <property type="protein sequence ID" value="WGI18690.1"/>
    <property type="molecule type" value="Genomic_DNA"/>
</dbReference>
<dbReference type="SUPFAM" id="SSF52540">
    <property type="entry name" value="P-loop containing nucleoside triphosphate hydrolases"/>
    <property type="match status" value="1"/>
</dbReference>
<reference evidence="3 5" key="1">
    <citation type="submission" date="2018-02" db="EMBL/GenBank/DDBJ databases">
        <authorList>
            <person name="Rodrigo-Torres L."/>
            <person name="Arahal R. D."/>
            <person name="Lucena T."/>
        </authorList>
    </citation>
    <scope>NUCLEOTIDE SEQUENCE [LARGE SCALE GENOMIC DNA]</scope>
    <source>
        <strain evidence="3 5">CECT 9267</strain>
    </source>
</reference>
<evidence type="ECO:0000259" key="2">
    <source>
        <dbReference type="Pfam" id="PF07319"/>
    </source>
</evidence>
<protein>
    <submittedName>
        <fullName evidence="3">Primosomal protein DnaI</fullName>
    </submittedName>
</protein>
<name>A0A094Y068_LATSK</name>
<dbReference type="Gene3D" id="3.40.50.300">
    <property type="entry name" value="P-loop containing nucleotide triphosphate hydrolases"/>
    <property type="match status" value="1"/>
</dbReference>
<dbReference type="NCBIfam" id="NF006505">
    <property type="entry name" value="PRK08939.1"/>
    <property type="match status" value="1"/>
</dbReference>
<dbReference type="Pfam" id="PF07319">
    <property type="entry name" value="DnaI_N"/>
    <property type="match status" value="1"/>
</dbReference>
<dbReference type="InterPro" id="IPR009928">
    <property type="entry name" value="DnaI_N"/>
</dbReference>
<sequence>MENMGKDLTDYMNRQRLNQRFNKLVEEALQDPDVQAFIQANQAALSQETVARSAAKIYEYVNEKKKILNGETTLAPGYAPKLVLSNHFIDVSYEPTADLVQKRAQAELKARVKSINMPKDIVEASLAQYDASERQVPLIEALKFVEAYRQAPTDFHQGLYLSGQFGVGKTYLLGAIANELALQGFETTLIHFPTFAVEMKNAIGQNNVLEKVNQIKKAPILMIDDIGADALSAWVRDEVLGIILQYRMQEQLATFFSSNFTMNELEKHLTTSQRGDEEPVKAGRIMQRVRYLAREVEVSGQNRRLQSN</sequence>
<dbReference type="AlphaFoldDB" id="A0A094Y068"/>
<evidence type="ECO:0000313" key="3">
    <source>
        <dbReference type="EMBL" id="SPE19508.1"/>
    </source>
</evidence>
<dbReference type="PANTHER" id="PTHR30050:SF8">
    <property type="entry name" value="PRIMOSOMAL PROTEIN DNAI"/>
    <property type="match status" value="1"/>
</dbReference>
<dbReference type="Proteomes" id="UP000239650">
    <property type="component" value="Unassembled WGS sequence"/>
</dbReference>
<dbReference type="GO" id="GO:0005524">
    <property type="term" value="F:ATP binding"/>
    <property type="evidence" value="ECO:0007669"/>
    <property type="project" value="InterPro"/>
</dbReference>
<dbReference type="GO" id="GO:0006260">
    <property type="term" value="P:DNA replication"/>
    <property type="evidence" value="ECO:0007669"/>
    <property type="project" value="TreeGrafter"/>
</dbReference>
<dbReference type="RefSeq" id="WP_016265452.1">
    <property type="nucleotide sequence ID" value="NZ_BJLN01000002.1"/>
</dbReference>